<evidence type="ECO:0000313" key="3">
    <source>
        <dbReference type="Proteomes" id="UP000652761"/>
    </source>
</evidence>
<feature type="compositionally biased region" description="Low complexity" evidence="1">
    <location>
        <begin position="148"/>
        <end position="159"/>
    </location>
</feature>
<evidence type="ECO:0000256" key="1">
    <source>
        <dbReference type="SAM" id="MobiDB-lite"/>
    </source>
</evidence>
<dbReference type="AlphaFoldDB" id="A0A843VA98"/>
<feature type="region of interest" description="Disordered" evidence="1">
    <location>
        <begin position="81"/>
        <end position="111"/>
    </location>
</feature>
<evidence type="ECO:0000313" key="2">
    <source>
        <dbReference type="EMBL" id="MQL92136.1"/>
    </source>
</evidence>
<dbReference type="EMBL" id="NMUH01001415">
    <property type="protein sequence ID" value="MQL92136.1"/>
    <property type="molecule type" value="Genomic_DNA"/>
</dbReference>
<feature type="region of interest" description="Disordered" evidence="1">
    <location>
        <begin position="1"/>
        <end position="21"/>
    </location>
</feature>
<accession>A0A843VA98</accession>
<reference evidence="2" key="1">
    <citation type="submission" date="2017-07" db="EMBL/GenBank/DDBJ databases">
        <title>Taro Niue Genome Assembly and Annotation.</title>
        <authorList>
            <person name="Atibalentja N."/>
            <person name="Keating K."/>
            <person name="Fields C.J."/>
        </authorList>
    </citation>
    <scope>NUCLEOTIDE SEQUENCE</scope>
    <source>
        <strain evidence="2">Niue_2</strain>
        <tissue evidence="2">Leaf</tissue>
    </source>
</reference>
<proteinExistence type="predicted"/>
<sequence length="217" mass="23428">MPPRSRPSSPSHPQPRQGRCPSVLRRMLSGSSDHLARSSLRIAHDGEFYRRLISREASSAAVPSFRAFDGSSCGVPFEWESRPGTPKHSSCQAAALPPLTPPPSYQSSPMRAGATGKRLFKAGLLGVVLPRLVRRKPQAPSPSMHALPSGPSFSPAGSFGHHGRCRHPGARSPFSPAKDEDDSDAGSRTPCFGMRHGSRRGCHNAVILKNAFHLPWM</sequence>
<feature type="compositionally biased region" description="Pro residues" evidence="1">
    <location>
        <begin position="1"/>
        <end position="13"/>
    </location>
</feature>
<feature type="region of interest" description="Disordered" evidence="1">
    <location>
        <begin position="137"/>
        <end position="195"/>
    </location>
</feature>
<dbReference type="PANTHER" id="PTHR33257:SF4">
    <property type="entry name" value="EXPRESSED PROTEIN"/>
    <property type="match status" value="1"/>
</dbReference>
<protein>
    <submittedName>
        <fullName evidence="2">Uncharacterized protein</fullName>
    </submittedName>
</protein>
<dbReference type="PANTHER" id="PTHR33257">
    <property type="entry name" value="OS05G0165500 PROTEIN"/>
    <property type="match status" value="1"/>
</dbReference>
<dbReference type="OrthoDB" id="691043at2759"/>
<name>A0A843VA98_COLES</name>
<dbReference type="Proteomes" id="UP000652761">
    <property type="component" value="Unassembled WGS sequence"/>
</dbReference>
<gene>
    <name evidence="2" type="ORF">Taro_024751</name>
</gene>
<organism evidence="2 3">
    <name type="scientific">Colocasia esculenta</name>
    <name type="common">Wild taro</name>
    <name type="synonym">Arum esculentum</name>
    <dbReference type="NCBI Taxonomy" id="4460"/>
    <lineage>
        <taxon>Eukaryota</taxon>
        <taxon>Viridiplantae</taxon>
        <taxon>Streptophyta</taxon>
        <taxon>Embryophyta</taxon>
        <taxon>Tracheophyta</taxon>
        <taxon>Spermatophyta</taxon>
        <taxon>Magnoliopsida</taxon>
        <taxon>Liliopsida</taxon>
        <taxon>Araceae</taxon>
        <taxon>Aroideae</taxon>
        <taxon>Colocasieae</taxon>
        <taxon>Colocasia</taxon>
    </lineage>
</organism>
<keyword evidence="3" id="KW-1185">Reference proteome</keyword>
<comment type="caution">
    <text evidence="2">The sequence shown here is derived from an EMBL/GenBank/DDBJ whole genome shotgun (WGS) entry which is preliminary data.</text>
</comment>